<name>A0AAI8VZZ2_9PEZI</name>
<keyword evidence="3" id="KW-1185">Reference proteome</keyword>
<feature type="region of interest" description="Disordered" evidence="1">
    <location>
        <begin position="1"/>
        <end position="31"/>
    </location>
</feature>
<comment type="caution">
    <text evidence="2">The sequence shown here is derived from an EMBL/GenBank/DDBJ whole genome shotgun (WGS) entry which is preliminary data.</text>
</comment>
<reference evidence="2" key="1">
    <citation type="submission" date="2023-10" db="EMBL/GenBank/DDBJ databases">
        <authorList>
            <person name="Hackl T."/>
        </authorList>
    </citation>
    <scope>NUCLEOTIDE SEQUENCE</scope>
</reference>
<evidence type="ECO:0000313" key="3">
    <source>
        <dbReference type="Proteomes" id="UP001295740"/>
    </source>
</evidence>
<protein>
    <submittedName>
        <fullName evidence="2">Uu.00g022870.m01.CDS01</fullName>
    </submittedName>
</protein>
<dbReference type="Proteomes" id="UP001295740">
    <property type="component" value="Unassembled WGS sequence"/>
</dbReference>
<sequence>MESRKYLMAQRPTKRKRLSRHQSEQFAKHQERKPASIVDALNSDPVRKRILRLLDVTDLLKLCQTSFSIRYKIQSTHWNINTKLSRFFDDPRALRSQLGRHDALIAGSFALQFLAGVEWLGSDCDILVKEGKRLESLSRYLISKERYKPDPPPVYQTPKDAERAMWGKCHKFHRRDGTEVQLIECLANPVWAIVEGYYTSAVYNLISWNKVISIFTRTTFVLRETVPMYRVDDYFTRLHVKYSQKGWPMRTRSPYVTPESFAPPGYWTEFGPDVCPRRVGDRVSWKMSLDTTGVVKPSTPDFVLESSCFDVHPPTGRTSSVLESDLHYYVEETNRYRSPALRYNYVRGSLFPFEIGGLLTRSILAQYDKLEPSDDRDCWYKGCRDQKMEERTLAKLIETRAIFHIDSSRIAGWDFQDDLIRQYFIDQDEKDRSNRRLKRDLAIDWGQSENEVMKDT</sequence>
<proteinExistence type="predicted"/>
<organism evidence="2 3">
    <name type="scientific">Anthostomella pinea</name>
    <dbReference type="NCBI Taxonomy" id="933095"/>
    <lineage>
        <taxon>Eukaryota</taxon>
        <taxon>Fungi</taxon>
        <taxon>Dikarya</taxon>
        <taxon>Ascomycota</taxon>
        <taxon>Pezizomycotina</taxon>
        <taxon>Sordariomycetes</taxon>
        <taxon>Xylariomycetidae</taxon>
        <taxon>Xylariales</taxon>
        <taxon>Xylariaceae</taxon>
        <taxon>Anthostomella</taxon>
    </lineage>
</organism>
<evidence type="ECO:0000313" key="2">
    <source>
        <dbReference type="EMBL" id="CAJ2514168.1"/>
    </source>
</evidence>
<gene>
    <name evidence="2" type="ORF">KHLLAP_LOCUS14636</name>
</gene>
<evidence type="ECO:0000256" key="1">
    <source>
        <dbReference type="SAM" id="MobiDB-lite"/>
    </source>
</evidence>
<accession>A0AAI8VZZ2</accession>
<dbReference type="EMBL" id="CAUWAG010000020">
    <property type="protein sequence ID" value="CAJ2514168.1"/>
    <property type="molecule type" value="Genomic_DNA"/>
</dbReference>
<dbReference type="AlphaFoldDB" id="A0AAI8VZZ2"/>
<feature type="compositionally biased region" description="Basic and acidic residues" evidence="1">
    <location>
        <begin position="21"/>
        <end position="31"/>
    </location>
</feature>